<evidence type="ECO:0000313" key="1">
    <source>
        <dbReference type="EMBL" id="GFU08552.1"/>
    </source>
</evidence>
<dbReference type="EMBL" id="BMAW01028676">
    <property type="protein sequence ID" value="GFU08552.1"/>
    <property type="molecule type" value="Genomic_DNA"/>
</dbReference>
<proteinExistence type="predicted"/>
<gene>
    <name evidence="1" type="ORF">NPIL_315461</name>
</gene>
<protein>
    <submittedName>
        <fullName evidence="1">Uncharacterized protein</fullName>
    </submittedName>
</protein>
<accession>A0A8X6UGS9</accession>
<keyword evidence="2" id="KW-1185">Reference proteome</keyword>
<sequence length="121" mass="12972">MINALTAGIECSGGSLHPNCLALRVSVGIGTEVFCSSKCSRVASFAPTTVWKTIPTKSVPFAKVQMGFSTPAGSIVEGENRCTPQKLACENALRYVDYGHCLALSKVAPILFWMQCVLFLK</sequence>
<reference evidence="1" key="1">
    <citation type="submission" date="2020-08" db="EMBL/GenBank/DDBJ databases">
        <title>Multicomponent nature underlies the extraordinary mechanical properties of spider dragline silk.</title>
        <authorList>
            <person name="Kono N."/>
            <person name="Nakamura H."/>
            <person name="Mori M."/>
            <person name="Yoshida Y."/>
            <person name="Ohtoshi R."/>
            <person name="Malay A.D."/>
            <person name="Moran D.A.P."/>
            <person name="Tomita M."/>
            <person name="Numata K."/>
            <person name="Arakawa K."/>
        </authorList>
    </citation>
    <scope>NUCLEOTIDE SEQUENCE</scope>
</reference>
<evidence type="ECO:0000313" key="2">
    <source>
        <dbReference type="Proteomes" id="UP000887013"/>
    </source>
</evidence>
<dbReference type="Proteomes" id="UP000887013">
    <property type="component" value="Unassembled WGS sequence"/>
</dbReference>
<comment type="caution">
    <text evidence="1">The sequence shown here is derived from an EMBL/GenBank/DDBJ whole genome shotgun (WGS) entry which is preliminary data.</text>
</comment>
<dbReference type="AlphaFoldDB" id="A0A8X6UGS9"/>
<name>A0A8X6UGS9_NEPPI</name>
<organism evidence="1 2">
    <name type="scientific">Nephila pilipes</name>
    <name type="common">Giant wood spider</name>
    <name type="synonym">Nephila maculata</name>
    <dbReference type="NCBI Taxonomy" id="299642"/>
    <lineage>
        <taxon>Eukaryota</taxon>
        <taxon>Metazoa</taxon>
        <taxon>Ecdysozoa</taxon>
        <taxon>Arthropoda</taxon>
        <taxon>Chelicerata</taxon>
        <taxon>Arachnida</taxon>
        <taxon>Araneae</taxon>
        <taxon>Araneomorphae</taxon>
        <taxon>Entelegynae</taxon>
        <taxon>Araneoidea</taxon>
        <taxon>Nephilidae</taxon>
        <taxon>Nephila</taxon>
    </lineage>
</organism>